<dbReference type="RefSeq" id="WP_184099793.1">
    <property type="nucleotide sequence ID" value="NZ_JACHHN010000003.1"/>
</dbReference>
<keyword evidence="3" id="KW-1185">Reference proteome</keyword>
<proteinExistence type="predicted"/>
<dbReference type="Gene3D" id="3.30.450.180">
    <property type="match status" value="1"/>
</dbReference>
<protein>
    <submittedName>
        <fullName evidence="2">Transcriptional regulator with XRE-family HTH domain</fullName>
    </submittedName>
</protein>
<evidence type="ECO:0000313" key="2">
    <source>
        <dbReference type="EMBL" id="MBB5191154.1"/>
    </source>
</evidence>
<dbReference type="InterPro" id="IPR041413">
    <property type="entry name" value="MLTR_LBD"/>
</dbReference>
<reference evidence="2 3" key="1">
    <citation type="submission" date="2020-08" db="EMBL/GenBank/DDBJ databases">
        <title>Genomic Encyclopedia of Type Strains, Phase IV (KMG-IV): sequencing the most valuable type-strain genomes for metagenomic binning, comparative biology and taxonomic classification.</title>
        <authorList>
            <person name="Goeker M."/>
        </authorList>
    </citation>
    <scope>NUCLEOTIDE SEQUENCE [LARGE SCALE GENOMIC DNA]</scope>
    <source>
        <strain evidence="2 3">DSM 18233</strain>
    </source>
</reference>
<comment type="caution">
    <text evidence="2">The sequence shown here is derived from an EMBL/GenBank/DDBJ whole genome shotgun (WGS) entry which is preliminary data.</text>
</comment>
<accession>A0A840RF10</accession>
<dbReference type="PROSITE" id="PS50943">
    <property type="entry name" value="HTH_CROC1"/>
    <property type="match status" value="1"/>
</dbReference>
<dbReference type="Proteomes" id="UP000543030">
    <property type="component" value="Unassembled WGS sequence"/>
</dbReference>
<gene>
    <name evidence="2" type="ORF">HNQ50_001877</name>
</gene>
<feature type="domain" description="HTH cro/C1-type" evidence="1">
    <location>
        <begin position="36"/>
        <end position="83"/>
    </location>
</feature>
<dbReference type="Pfam" id="PF17765">
    <property type="entry name" value="MLTR_LBD"/>
    <property type="match status" value="1"/>
</dbReference>
<evidence type="ECO:0000259" key="1">
    <source>
        <dbReference type="PROSITE" id="PS50943"/>
    </source>
</evidence>
<dbReference type="PANTHER" id="PTHR35010:SF2">
    <property type="entry name" value="BLL4672 PROTEIN"/>
    <property type="match status" value="1"/>
</dbReference>
<dbReference type="PANTHER" id="PTHR35010">
    <property type="entry name" value="BLL4672 PROTEIN-RELATED"/>
    <property type="match status" value="1"/>
</dbReference>
<dbReference type="SMART" id="SM00530">
    <property type="entry name" value="HTH_XRE"/>
    <property type="match status" value="1"/>
</dbReference>
<dbReference type="Gene3D" id="1.10.260.40">
    <property type="entry name" value="lambda repressor-like DNA-binding domains"/>
    <property type="match status" value="1"/>
</dbReference>
<dbReference type="CDD" id="cd00093">
    <property type="entry name" value="HTH_XRE"/>
    <property type="match status" value="1"/>
</dbReference>
<organism evidence="2 3">
    <name type="scientific">Silvimonas terrae</name>
    <dbReference type="NCBI Taxonomy" id="300266"/>
    <lineage>
        <taxon>Bacteria</taxon>
        <taxon>Pseudomonadati</taxon>
        <taxon>Pseudomonadota</taxon>
        <taxon>Betaproteobacteria</taxon>
        <taxon>Neisseriales</taxon>
        <taxon>Chitinibacteraceae</taxon>
        <taxon>Silvimonas</taxon>
    </lineage>
</organism>
<name>A0A840RF10_9NEIS</name>
<dbReference type="SUPFAM" id="SSF47413">
    <property type="entry name" value="lambda repressor-like DNA-binding domains"/>
    <property type="match status" value="1"/>
</dbReference>
<dbReference type="AlphaFoldDB" id="A0A840RF10"/>
<dbReference type="InterPro" id="IPR010982">
    <property type="entry name" value="Lambda_DNA-bd_dom_sf"/>
</dbReference>
<dbReference type="GO" id="GO:0003677">
    <property type="term" value="F:DNA binding"/>
    <property type="evidence" value="ECO:0007669"/>
    <property type="project" value="InterPro"/>
</dbReference>
<dbReference type="EMBL" id="JACHHN010000003">
    <property type="protein sequence ID" value="MBB5191154.1"/>
    <property type="molecule type" value="Genomic_DNA"/>
</dbReference>
<dbReference type="InterPro" id="IPR001387">
    <property type="entry name" value="Cro/C1-type_HTH"/>
</dbReference>
<dbReference type="Pfam" id="PF13560">
    <property type="entry name" value="HTH_31"/>
    <property type="match status" value="1"/>
</dbReference>
<evidence type="ECO:0000313" key="3">
    <source>
        <dbReference type="Proteomes" id="UP000543030"/>
    </source>
</evidence>
<sequence>MSTLEENRLGNYLKNRRARLNPAAFGYTAANRRTPGLRREEVALRASISATWYTWLEQGRGGVPSTAVLERIATALDLTAAEREHLFLLAQDRPPEIRGQAPGMVTPRLQRVLDAMPLSPAFVRRANWDIVAWNHAATKVLADYRQLPVHERNSLRMLFGNPMVRARMVDWEKDAEAIVASFRAESARVGAPESVRMLVEELTASSPEFAALWHRNEVRTHGEGTKQILHPVVGPLSLDYSVFAVDGQPELSMVVYSPATAQDVERVRLLVEG</sequence>